<evidence type="ECO:0000259" key="1">
    <source>
        <dbReference type="SMART" id="SM00849"/>
    </source>
</evidence>
<dbReference type="InterPro" id="IPR001279">
    <property type="entry name" value="Metallo-B-lactamas"/>
</dbReference>
<comment type="caution">
    <text evidence="2">The sequence shown here is derived from an EMBL/GenBank/DDBJ whole genome shotgun (WGS) entry which is preliminary data.</text>
</comment>
<evidence type="ECO:0000313" key="3">
    <source>
        <dbReference type="Proteomes" id="UP000662200"/>
    </source>
</evidence>
<dbReference type="PANTHER" id="PTHR42951:SF17">
    <property type="entry name" value="METALLO-BETA-LACTAMASE DOMAIN-CONTAINING PROTEIN"/>
    <property type="match status" value="1"/>
</dbReference>
<protein>
    <submittedName>
        <fullName evidence="2">MBL fold metallo-hydrolase</fullName>
    </submittedName>
</protein>
<keyword evidence="3" id="KW-1185">Reference proteome</keyword>
<reference evidence="2" key="1">
    <citation type="journal article" date="2014" name="Int. J. Syst. Evol. Microbiol.">
        <title>Complete genome sequence of Corynebacterium casei LMG S-19264T (=DSM 44701T), isolated from a smear-ripened cheese.</title>
        <authorList>
            <consortium name="US DOE Joint Genome Institute (JGI-PGF)"/>
            <person name="Walter F."/>
            <person name="Albersmeier A."/>
            <person name="Kalinowski J."/>
            <person name="Ruckert C."/>
        </authorList>
    </citation>
    <scope>NUCLEOTIDE SEQUENCE</scope>
    <source>
        <strain evidence="2">JCM 3091</strain>
    </source>
</reference>
<organism evidence="2 3">
    <name type="scientific">Pilimelia terevasa</name>
    <dbReference type="NCBI Taxonomy" id="53372"/>
    <lineage>
        <taxon>Bacteria</taxon>
        <taxon>Bacillati</taxon>
        <taxon>Actinomycetota</taxon>
        <taxon>Actinomycetes</taxon>
        <taxon>Micromonosporales</taxon>
        <taxon>Micromonosporaceae</taxon>
        <taxon>Pilimelia</taxon>
    </lineage>
</organism>
<dbReference type="Gene3D" id="3.60.15.10">
    <property type="entry name" value="Ribonuclease Z/Hydroxyacylglutathione hydrolase-like"/>
    <property type="match status" value="1"/>
</dbReference>
<dbReference type="Pfam" id="PF00753">
    <property type="entry name" value="Lactamase_B"/>
    <property type="match status" value="1"/>
</dbReference>
<sequence>MREIVDGVGELAVGYVHVHAVVDDRGVILVDTGLPGREAAVADGLRRIGRRIRDVHTILLTHRHPDHTGAAAALRAASGARVVAHAADAPAVTGNRPDPPRGVLRLAARVMGTPAPTPVDDWITGGGPVPGLPHVRAVPTPGHTPGHTAFLLDRAGGVLFAGDAAGGGPGGRVCRPPRLVTADRAGAETSIRSLGTLDFEVAVFGHGRAVTSGAARRFRDRWRS</sequence>
<dbReference type="Proteomes" id="UP000662200">
    <property type="component" value="Unassembled WGS sequence"/>
</dbReference>
<dbReference type="AlphaFoldDB" id="A0A8J3FJQ5"/>
<dbReference type="PANTHER" id="PTHR42951">
    <property type="entry name" value="METALLO-BETA-LACTAMASE DOMAIN-CONTAINING"/>
    <property type="match status" value="1"/>
</dbReference>
<dbReference type="InterPro" id="IPR036866">
    <property type="entry name" value="RibonucZ/Hydroxyglut_hydro"/>
</dbReference>
<dbReference type="SMART" id="SM00849">
    <property type="entry name" value="Lactamase_B"/>
    <property type="match status" value="1"/>
</dbReference>
<proteinExistence type="predicted"/>
<dbReference type="RefSeq" id="WP_189115777.1">
    <property type="nucleotide sequence ID" value="NZ_BMQC01000021.1"/>
</dbReference>
<feature type="domain" description="Metallo-beta-lactamase" evidence="1">
    <location>
        <begin position="15"/>
        <end position="206"/>
    </location>
</feature>
<evidence type="ECO:0000313" key="2">
    <source>
        <dbReference type="EMBL" id="GGK42066.1"/>
    </source>
</evidence>
<dbReference type="SUPFAM" id="SSF56281">
    <property type="entry name" value="Metallo-hydrolase/oxidoreductase"/>
    <property type="match status" value="1"/>
</dbReference>
<dbReference type="InterPro" id="IPR050855">
    <property type="entry name" value="NDM-1-like"/>
</dbReference>
<gene>
    <name evidence="2" type="ORF">GCM10010124_38580</name>
</gene>
<dbReference type="EMBL" id="BMQC01000021">
    <property type="protein sequence ID" value="GGK42066.1"/>
    <property type="molecule type" value="Genomic_DNA"/>
</dbReference>
<accession>A0A8J3FJQ5</accession>
<reference evidence="2" key="2">
    <citation type="submission" date="2020-09" db="EMBL/GenBank/DDBJ databases">
        <authorList>
            <person name="Sun Q."/>
            <person name="Ohkuma M."/>
        </authorList>
    </citation>
    <scope>NUCLEOTIDE SEQUENCE</scope>
    <source>
        <strain evidence="2">JCM 3091</strain>
    </source>
</reference>
<name>A0A8J3FJQ5_9ACTN</name>